<name>A0A8C1KTP4_CYPCA</name>
<dbReference type="Gene3D" id="3.40.33.10">
    <property type="entry name" value="CAP"/>
    <property type="match status" value="1"/>
</dbReference>
<dbReference type="Proteomes" id="UP000694427">
    <property type="component" value="Unplaced"/>
</dbReference>
<reference evidence="2" key="2">
    <citation type="submission" date="2025-09" db="UniProtKB">
        <authorList>
            <consortium name="Ensembl"/>
        </authorList>
    </citation>
    <scope>IDENTIFICATION</scope>
</reference>
<evidence type="ECO:0000313" key="2">
    <source>
        <dbReference type="Ensembl" id="ENSCCRP00010052355.1"/>
    </source>
</evidence>
<reference evidence="2" key="1">
    <citation type="submission" date="2025-08" db="UniProtKB">
        <authorList>
            <consortium name="Ensembl"/>
        </authorList>
    </citation>
    <scope>IDENTIFICATION</scope>
</reference>
<dbReference type="PROSITE" id="PS01009">
    <property type="entry name" value="CRISP_1"/>
    <property type="match status" value="1"/>
</dbReference>
<dbReference type="AlphaFoldDB" id="A0A8C1KTP4"/>
<dbReference type="InterPro" id="IPR001283">
    <property type="entry name" value="CRISP-related"/>
</dbReference>
<evidence type="ECO:0000313" key="3">
    <source>
        <dbReference type="Proteomes" id="UP000694427"/>
    </source>
</evidence>
<keyword evidence="3" id="KW-1185">Reference proteome</keyword>
<protein>
    <recommendedName>
        <fullName evidence="1">SCP domain-containing protein</fullName>
    </recommendedName>
</protein>
<dbReference type="GO" id="GO:0005576">
    <property type="term" value="C:extracellular region"/>
    <property type="evidence" value="ECO:0007669"/>
    <property type="project" value="InterPro"/>
</dbReference>
<evidence type="ECO:0000259" key="1">
    <source>
        <dbReference type="SMART" id="SM00198"/>
    </source>
</evidence>
<feature type="domain" description="SCP" evidence="1">
    <location>
        <begin position="28"/>
        <end position="145"/>
    </location>
</feature>
<proteinExistence type="predicted"/>
<dbReference type="Pfam" id="PF00188">
    <property type="entry name" value="CAP"/>
    <property type="match status" value="1"/>
</dbReference>
<sequence length="196" mass="23155">LALKLDFFYIMESCKIHSMTDLCKKKKTFKCLFVLFEVWDETLRVVAEAYAAKCIWDHNPQLEELSLGENLFQICNSFLCAHRFQEHVDYDFETNNCPEDKMCGHYTQMVWADSNRIGCATHFCDTLEGLGFKKATLLVCDYYPTMCSKTLYNTNWAVIQYLLCYKMHHHTGVIRAHIHIMYMNYVLCIPHYARHF</sequence>
<dbReference type="PANTHER" id="PTHR10334">
    <property type="entry name" value="CYSTEINE-RICH SECRETORY PROTEIN-RELATED"/>
    <property type="match status" value="1"/>
</dbReference>
<dbReference type="InterPro" id="IPR018244">
    <property type="entry name" value="Allrgn_V5/Tpx1_CS"/>
</dbReference>
<dbReference type="InterPro" id="IPR035940">
    <property type="entry name" value="CAP_sf"/>
</dbReference>
<dbReference type="SMART" id="SM00198">
    <property type="entry name" value="SCP"/>
    <property type="match status" value="1"/>
</dbReference>
<dbReference type="Ensembl" id="ENSCCRT00010057421.1">
    <property type="protein sequence ID" value="ENSCCRP00010052355.1"/>
    <property type="gene ID" value="ENSCCRG00010022156.1"/>
</dbReference>
<dbReference type="PRINTS" id="PR00837">
    <property type="entry name" value="V5TPXLIKE"/>
</dbReference>
<organism evidence="2 3">
    <name type="scientific">Cyprinus carpio</name>
    <name type="common">Common carp</name>
    <dbReference type="NCBI Taxonomy" id="7962"/>
    <lineage>
        <taxon>Eukaryota</taxon>
        <taxon>Metazoa</taxon>
        <taxon>Chordata</taxon>
        <taxon>Craniata</taxon>
        <taxon>Vertebrata</taxon>
        <taxon>Euteleostomi</taxon>
        <taxon>Actinopterygii</taxon>
        <taxon>Neopterygii</taxon>
        <taxon>Teleostei</taxon>
        <taxon>Ostariophysi</taxon>
        <taxon>Cypriniformes</taxon>
        <taxon>Cyprinidae</taxon>
        <taxon>Cyprininae</taxon>
        <taxon>Cyprinus</taxon>
    </lineage>
</organism>
<dbReference type="SUPFAM" id="SSF55797">
    <property type="entry name" value="PR-1-like"/>
    <property type="match status" value="1"/>
</dbReference>
<accession>A0A8C1KTP4</accession>
<dbReference type="InterPro" id="IPR014044">
    <property type="entry name" value="CAP_dom"/>
</dbReference>